<proteinExistence type="predicted"/>
<sequence length="44" mass="5049">MTRNHLLKLTLQPRRAERSVWRMTLDVIGQAFGARSPEGGERGR</sequence>
<dbReference type="Proteomes" id="UP000529946">
    <property type="component" value="Unassembled WGS sequence"/>
</dbReference>
<comment type="caution">
    <text evidence="1">The sequence shown here is derived from an EMBL/GenBank/DDBJ whole genome shotgun (WGS) entry which is preliminary data.</text>
</comment>
<accession>A0A7W6JBE3</accession>
<dbReference type="RefSeq" id="WP_281378519.1">
    <property type="nucleotide sequence ID" value="NZ_BAAAER010000004.1"/>
</dbReference>
<organism evidence="1 2">
    <name type="scientific">Brevundimonas lenta</name>
    <dbReference type="NCBI Taxonomy" id="424796"/>
    <lineage>
        <taxon>Bacteria</taxon>
        <taxon>Pseudomonadati</taxon>
        <taxon>Pseudomonadota</taxon>
        <taxon>Alphaproteobacteria</taxon>
        <taxon>Caulobacterales</taxon>
        <taxon>Caulobacteraceae</taxon>
        <taxon>Brevundimonas</taxon>
    </lineage>
</organism>
<dbReference type="EMBL" id="JACIDM010000001">
    <property type="protein sequence ID" value="MBB4081967.1"/>
    <property type="molecule type" value="Genomic_DNA"/>
</dbReference>
<name>A0A7W6JBE3_9CAUL</name>
<evidence type="ECO:0000313" key="1">
    <source>
        <dbReference type="EMBL" id="MBB4081967.1"/>
    </source>
</evidence>
<evidence type="ECO:0000313" key="2">
    <source>
        <dbReference type="Proteomes" id="UP000529946"/>
    </source>
</evidence>
<gene>
    <name evidence="1" type="ORF">GGR12_000806</name>
</gene>
<dbReference type="AlphaFoldDB" id="A0A7W6JBE3"/>
<protein>
    <submittedName>
        <fullName evidence="1">Uncharacterized protein</fullName>
    </submittedName>
</protein>
<reference evidence="1 2" key="1">
    <citation type="submission" date="2020-08" db="EMBL/GenBank/DDBJ databases">
        <title>Genomic Encyclopedia of Type Strains, Phase IV (KMG-IV): sequencing the most valuable type-strain genomes for metagenomic binning, comparative biology and taxonomic classification.</title>
        <authorList>
            <person name="Goeker M."/>
        </authorList>
    </citation>
    <scope>NUCLEOTIDE SEQUENCE [LARGE SCALE GENOMIC DNA]</scope>
    <source>
        <strain evidence="1 2">DSM 23960</strain>
    </source>
</reference>
<keyword evidence="2" id="KW-1185">Reference proteome</keyword>